<reference evidence="2 3" key="1">
    <citation type="submission" date="2016-11" db="EMBL/GenBank/DDBJ databases">
        <authorList>
            <person name="Jaros S."/>
            <person name="Januszkiewicz K."/>
            <person name="Wedrychowicz H."/>
        </authorList>
    </citation>
    <scope>NUCLEOTIDE SEQUENCE [LARGE SCALE GENOMIC DNA]</scope>
    <source>
        <strain evidence="2 3">DSM 15480</strain>
    </source>
</reference>
<dbReference type="InterPro" id="IPR010699">
    <property type="entry name" value="DUF1275"/>
</dbReference>
<keyword evidence="1" id="KW-0472">Membrane</keyword>
<evidence type="ECO:0000313" key="3">
    <source>
        <dbReference type="Proteomes" id="UP000184301"/>
    </source>
</evidence>
<accession>A0A1M6PBV7</accession>
<name>A0A1M6PBV7_9FIRM</name>
<feature type="transmembrane region" description="Helical" evidence="1">
    <location>
        <begin position="85"/>
        <end position="103"/>
    </location>
</feature>
<dbReference type="Proteomes" id="UP000184301">
    <property type="component" value="Unassembled WGS sequence"/>
</dbReference>
<protein>
    <submittedName>
        <fullName evidence="2">Uncharacterized membrane protein YoaK, UPF0700 family</fullName>
    </submittedName>
</protein>
<keyword evidence="1" id="KW-0812">Transmembrane</keyword>
<dbReference type="EMBL" id="FQZY01000027">
    <property type="protein sequence ID" value="SHK05435.1"/>
    <property type="molecule type" value="Genomic_DNA"/>
</dbReference>
<dbReference type="PANTHER" id="PTHR37314">
    <property type="entry name" value="SLR0142 PROTEIN"/>
    <property type="match status" value="1"/>
</dbReference>
<keyword evidence="1" id="KW-1133">Transmembrane helix</keyword>
<proteinExistence type="predicted"/>
<dbReference type="PANTHER" id="PTHR37314:SF4">
    <property type="entry name" value="UPF0700 TRANSMEMBRANE PROTEIN YOAK"/>
    <property type="match status" value="1"/>
</dbReference>
<feature type="transmembrane region" description="Helical" evidence="1">
    <location>
        <begin position="7"/>
        <end position="24"/>
    </location>
</feature>
<dbReference type="STRING" id="1121950.SAMN02745243_02082"/>
<feature type="transmembrane region" description="Helical" evidence="1">
    <location>
        <begin position="192"/>
        <end position="210"/>
    </location>
</feature>
<feature type="transmembrane region" description="Helical" evidence="1">
    <location>
        <begin position="53"/>
        <end position="73"/>
    </location>
</feature>
<feature type="transmembrane region" description="Helical" evidence="1">
    <location>
        <begin position="167"/>
        <end position="186"/>
    </location>
</feature>
<dbReference type="AlphaFoldDB" id="A0A1M6PBV7"/>
<evidence type="ECO:0000256" key="1">
    <source>
        <dbReference type="SAM" id="Phobius"/>
    </source>
</evidence>
<gene>
    <name evidence="2" type="ORF">SAMN02745243_02082</name>
</gene>
<organism evidence="2 3">
    <name type="scientific">Hespellia stercorisuis DSM 15480</name>
    <dbReference type="NCBI Taxonomy" id="1121950"/>
    <lineage>
        <taxon>Bacteria</taxon>
        <taxon>Bacillati</taxon>
        <taxon>Bacillota</taxon>
        <taxon>Clostridia</taxon>
        <taxon>Lachnospirales</taxon>
        <taxon>Lachnospiraceae</taxon>
        <taxon>Hespellia</taxon>
    </lineage>
</organism>
<evidence type="ECO:0000313" key="2">
    <source>
        <dbReference type="EMBL" id="SHK05435.1"/>
    </source>
</evidence>
<sequence length="217" mass="23956">MSESIRLGVILAVSGGLMDAYSYIGRDQVFANAQTGNMLLLGISLAQKNWVDAVRYLFPVLAFTIGIAMADIVRIKLKKMSVLHWRQVSALTEALILIAVSFMPQSMNLWANSLASLACGIQVESFRKIRGNGAATTMCIGNLRSATQNVCEYWFTRDKERLEKGGLYFGLIVCFITGAVIGNEVLKVLHERTILVSSGLLLIAFAIMFIDKEQEKK</sequence>
<keyword evidence="3" id="KW-1185">Reference proteome</keyword>
<dbReference type="Pfam" id="PF06912">
    <property type="entry name" value="DUF1275"/>
    <property type="match status" value="1"/>
</dbReference>